<keyword evidence="3 6" id="KW-0694">RNA-binding</keyword>
<comment type="function">
    <text evidence="6">One of the early assembly proteins it binds 23S rRNA. One of the proteins that surrounds the polypeptide exit tunnel on the outside of the ribosome. Forms the main docking site for trigger factor binding to the ribosome.</text>
</comment>
<dbReference type="Pfam" id="PF00276">
    <property type="entry name" value="Ribosomal_L23"/>
    <property type="match status" value="1"/>
</dbReference>
<dbReference type="FunFam" id="3.30.70.330:FF:000001">
    <property type="entry name" value="50S ribosomal protein L23"/>
    <property type="match status" value="1"/>
</dbReference>
<evidence type="ECO:0000313" key="8">
    <source>
        <dbReference type="EMBL" id="EOD00992.1"/>
    </source>
</evidence>
<dbReference type="RefSeq" id="WP_006310533.1">
    <property type="nucleotide sequence ID" value="NZ_ARZA01000091.1"/>
</dbReference>
<keyword evidence="2 6" id="KW-0699">rRNA-binding</keyword>
<protein>
    <recommendedName>
        <fullName evidence="6">Large ribosomal subunit protein uL23</fullName>
    </recommendedName>
</protein>
<dbReference type="PATRIC" id="fig|1304284.3.peg.879"/>
<keyword evidence="9" id="KW-1185">Reference proteome</keyword>
<comment type="caution">
    <text evidence="8">The sequence shown here is derived from an EMBL/GenBank/DDBJ whole genome shotgun (WGS) entry which is preliminary data.</text>
</comment>
<dbReference type="GO" id="GO:1990904">
    <property type="term" value="C:ribonucleoprotein complex"/>
    <property type="evidence" value="ECO:0007669"/>
    <property type="project" value="UniProtKB-KW"/>
</dbReference>
<dbReference type="eggNOG" id="COG0089">
    <property type="taxonomic scope" value="Bacteria"/>
</dbReference>
<evidence type="ECO:0000256" key="6">
    <source>
        <dbReference type="HAMAP-Rule" id="MF_01369"/>
    </source>
</evidence>
<reference evidence="8 9" key="1">
    <citation type="journal article" date="2015" name="Geomicrobiol. J.">
        <title>Caldisalinibacter kiritimatiensis gen. nov., sp. nov., a moderately thermohalophilic thiosulfate-reducing bacterium from a hypersaline microbial mat.</title>
        <authorList>
            <person name="Ben Hania W."/>
            <person name="Joseph M."/>
            <person name="Fiebig A."/>
            <person name="Bunk B."/>
            <person name="Klenk H.-P."/>
            <person name="Fardeau M.-L."/>
            <person name="Spring S."/>
        </authorList>
    </citation>
    <scope>NUCLEOTIDE SEQUENCE [LARGE SCALE GENOMIC DNA]</scope>
    <source>
        <strain evidence="8 9">L21-TH-D2</strain>
    </source>
</reference>
<dbReference type="NCBIfam" id="NF004366">
    <property type="entry name" value="PRK05738.3-2"/>
    <property type="match status" value="1"/>
</dbReference>
<dbReference type="EMBL" id="ARZA01000091">
    <property type="protein sequence ID" value="EOD00992.1"/>
    <property type="molecule type" value="Genomic_DNA"/>
</dbReference>
<dbReference type="InterPro" id="IPR013025">
    <property type="entry name" value="Ribosomal_uL23-like"/>
</dbReference>
<dbReference type="InterPro" id="IPR012677">
    <property type="entry name" value="Nucleotide-bd_a/b_plait_sf"/>
</dbReference>
<dbReference type="InterPro" id="IPR012678">
    <property type="entry name" value="Ribosomal_uL23/eL15/eS24_sf"/>
</dbReference>
<name>R1AWK6_9FIRM</name>
<dbReference type="STRING" id="1304284.L21TH_0894"/>
<dbReference type="GO" id="GO:0019843">
    <property type="term" value="F:rRNA binding"/>
    <property type="evidence" value="ECO:0007669"/>
    <property type="project" value="UniProtKB-UniRule"/>
</dbReference>
<dbReference type="PANTHER" id="PTHR11620">
    <property type="entry name" value="60S RIBOSOMAL PROTEIN L23A"/>
    <property type="match status" value="1"/>
</dbReference>
<keyword evidence="5 6" id="KW-0687">Ribonucleoprotein</keyword>
<keyword evidence="4 6" id="KW-0689">Ribosomal protein</keyword>
<dbReference type="GO" id="GO:0005840">
    <property type="term" value="C:ribosome"/>
    <property type="evidence" value="ECO:0007669"/>
    <property type="project" value="UniProtKB-KW"/>
</dbReference>
<dbReference type="OrthoDB" id="9793353at2"/>
<dbReference type="Proteomes" id="UP000013378">
    <property type="component" value="Unassembled WGS sequence"/>
</dbReference>
<evidence type="ECO:0000256" key="7">
    <source>
        <dbReference type="RuleBase" id="RU003934"/>
    </source>
</evidence>
<accession>R1AWK6</accession>
<dbReference type="InterPro" id="IPR001014">
    <property type="entry name" value="Ribosomal_uL23_CS"/>
</dbReference>
<proteinExistence type="inferred from homology"/>
<dbReference type="PROSITE" id="PS00050">
    <property type="entry name" value="RIBOSOMAL_L23"/>
    <property type="match status" value="1"/>
</dbReference>
<evidence type="ECO:0000256" key="3">
    <source>
        <dbReference type="ARBA" id="ARBA00022884"/>
    </source>
</evidence>
<gene>
    <name evidence="6" type="primary">rplW</name>
    <name evidence="8" type="ORF">L21TH_0894</name>
</gene>
<evidence type="ECO:0000256" key="4">
    <source>
        <dbReference type="ARBA" id="ARBA00022980"/>
    </source>
</evidence>
<comment type="similarity">
    <text evidence="1 6 7">Belongs to the universal ribosomal protein uL23 family.</text>
</comment>
<dbReference type="AlphaFoldDB" id="R1AWK6"/>
<dbReference type="Gene3D" id="3.30.70.330">
    <property type="match status" value="1"/>
</dbReference>
<organism evidence="8 9">
    <name type="scientific">Caldisalinibacter kiritimatiensis</name>
    <dbReference type="NCBI Taxonomy" id="1304284"/>
    <lineage>
        <taxon>Bacteria</taxon>
        <taxon>Bacillati</taxon>
        <taxon>Bacillota</taxon>
        <taxon>Tissierellia</taxon>
        <taxon>Tissierellales</taxon>
        <taxon>Thermohalobacteraceae</taxon>
        <taxon>Caldisalinibacter</taxon>
    </lineage>
</organism>
<comment type="subunit">
    <text evidence="6">Part of the 50S ribosomal subunit. Contacts protein L29, and trigger factor when it is bound to the ribosome.</text>
</comment>
<dbReference type="SUPFAM" id="SSF54189">
    <property type="entry name" value="Ribosomal proteins S24e, L23 and L15e"/>
    <property type="match status" value="1"/>
</dbReference>
<sequence>MRNPHDIIIKPVITEKSMDDMADGKYTFVVDKKANKTEIKNAIEQIFDVKVDKVNTMNMNGKMKRMGVHQGRRASWKKAIVKLTEDSKGIEFFEGM</sequence>
<dbReference type="NCBIfam" id="NF004363">
    <property type="entry name" value="PRK05738.2-4"/>
    <property type="match status" value="1"/>
</dbReference>
<evidence type="ECO:0000256" key="2">
    <source>
        <dbReference type="ARBA" id="ARBA00022730"/>
    </source>
</evidence>
<evidence type="ECO:0000256" key="1">
    <source>
        <dbReference type="ARBA" id="ARBA00006700"/>
    </source>
</evidence>
<dbReference type="GO" id="GO:0003735">
    <property type="term" value="F:structural constituent of ribosome"/>
    <property type="evidence" value="ECO:0007669"/>
    <property type="project" value="InterPro"/>
</dbReference>
<dbReference type="HAMAP" id="MF_01369_B">
    <property type="entry name" value="Ribosomal_uL23_B"/>
    <property type="match status" value="1"/>
</dbReference>
<evidence type="ECO:0000313" key="9">
    <source>
        <dbReference type="Proteomes" id="UP000013378"/>
    </source>
</evidence>
<evidence type="ECO:0000256" key="5">
    <source>
        <dbReference type="ARBA" id="ARBA00023274"/>
    </source>
</evidence>
<dbReference type="GO" id="GO:0006412">
    <property type="term" value="P:translation"/>
    <property type="evidence" value="ECO:0007669"/>
    <property type="project" value="UniProtKB-UniRule"/>
</dbReference>